<dbReference type="GO" id="GO:0016757">
    <property type="term" value="F:glycosyltransferase activity"/>
    <property type="evidence" value="ECO:0007669"/>
    <property type="project" value="InterPro"/>
</dbReference>
<protein>
    <submittedName>
        <fullName evidence="1">Uncharacterized protein</fullName>
    </submittedName>
</protein>
<dbReference type="GO" id="GO:1901135">
    <property type="term" value="P:carbohydrate derivative metabolic process"/>
    <property type="evidence" value="ECO:0007669"/>
    <property type="project" value="UniProtKB-ARBA"/>
</dbReference>
<accession>A0A2T4CU56</accession>
<name>A0A2T4CU56_9GAMM</name>
<sequence length="317" mass="35585">MPFSLHALIKARNKFEDVDLIHVNEVSDIPLAILAKMIFKVPVVLHARSILVVECRSLRIKVLRYLIQRYIDKIIAIDSNVAATVPNVCQVEVINNSFTVDYSMNDVEERLIKRRSNDKPLIFGFVGNIIKSKGIFELVQACLMLKNDSKNFKLIVAGGSLRELGYFKKLLLGFTGINQDCLVAVNDFVTNNRLETVVEFKGHIDEIADFYKEVDVIMFPSSLDAPGRPIFEAGFFGVPSIACIRKTYPDTFMDGVTGIAIPHNHPTEIATAMNNFICNKELVGEMGLAVASMSRKFNDPTVNARKVSRIYEKLVIR</sequence>
<reference evidence="1 2" key="1">
    <citation type="submission" date="2018-03" db="EMBL/GenBank/DDBJ databases">
        <title>Cross-interface Injection: A General Nanoliter Liquid Handling Method Applied to Single Cells Genome Amplification Automated Nanoliter Liquid Handling Applied to Single Cell Multiple Displacement Amplification.</title>
        <authorList>
            <person name="Yun J."/>
            <person name="Xu P."/>
            <person name="Xu J."/>
            <person name="Dai X."/>
            <person name="Wang Y."/>
            <person name="Zheng X."/>
            <person name="Cao C."/>
            <person name="Yi Q."/>
            <person name="Zhu Y."/>
            <person name="Wang L."/>
            <person name="Dong Z."/>
            <person name="Huang Y."/>
            <person name="Huang L."/>
            <person name="Du W."/>
        </authorList>
    </citation>
    <scope>NUCLEOTIDE SEQUENCE [LARGE SCALE GENOMIC DNA]</scope>
    <source>
        <strain evidence="1 2">A9-4</strain>
    </source>
</reference>
<dbReference type="InterPro" id="IPR001296">
    <property type="entry name" value="Glyco_trans_1"/>
</dbReference>
<dbReference type="SUPFAM" id="SSF53756">
    <property type="entry name" value="UDP-Glycosyltransferase/glycogen phosphorylase"/>
    <property type="match status" value="1"/>
</dbReference>
<organism evidence="1 2">
    <name type="scientific">Pseudidiomarina aestuarii</name>
    <dbReference type="NCBI Taxonomy" id="624146"/>
    <lineage>
        <taxon>Bacteria</taxon>
        <taxon>Pseudomonadati</taxon>
        <taxon>Pseudomonadota</taxon>
        <taxon>Gammaproteobacteria</taxon>
        <taxon>Alteromonadales</taxon>
        <taxon>Idiomarinaceae</taxon>
        <taxon>Pseudidiomarina</taxon>
    </lineage>
</organism>
<evidence type="ECO:0000313" key="2">
    <source>
        <dbReference type="Proteomes" id="UP000241514"/>
    </source>
</evidence>
<gene>
    <name evidence="1" type="ORF">C9928_04455</name>
</gene>
<evidence type="ECO:0000313" key="1">
    <source>
        <dbReference type="EMBL" id="PTB89159.1"/>
    </source>
</evidence>
<proteinExistence type="predicted"/>
<dbReference type="PANTHER" id="PTHR12526">
    <property type="entry name" value="GLYCOSYLTRANSFERASE"/>
    <property type="match status" value="1"/>
</dbReference>
<dbReference type="Proteomes" id="UP000241514">
    <property type="component" value="Unassembled WGS sequence"/>
</dbReference>
<dbReference type="AlphaFoldDB" id="A0A2T4CU56"/>
<comment type="caution">
    <text evidence="1">The sequence shown here is derived from an EMBL/GenBank/DDBJ whole genome shotgun (WGS) entry which is preliminary data.</text>
</comment>
<dbReference type="EMBL" id="PYVG01000020">
    <property type="protein sequence ID" value="PTB89159.1"/>
    <property type="molecule type" value="Genomic_DNA"/>
</dbReference>
<dbReference type="Gene3D" id="3.40.50.2000">
    <property type="entry name" value="Glycogen Phosphorylase B"/>
    <property type="match status" value="2"/>
</dbReference>
<dbReference type="CDD" id="cd03801">
    <property type="entry name" value="GT4_PimA-like"/>
    <property type="match status" value="1"/>
</dbReference>
<dbReference type="Pfam" id="PF00534">
    <property type="entry name" value="Glycos_transf_1"/>
    <property type="match status" value="1"/>
</dbReference>